<dbReference type="GeneID" id="70188304"/>
<dbReference type="PANTHER" id="PTHR37574">
    <property type="entry name" value="LIPASE B"/>
    <property type="match status" value="1"/>
</dbReference>
<accession>A0A9P8Y873</accession>
<dbReference type="Gene3D" id="3.40.50.1820">
    <property type="entry name" value="alpha/beta hydrolase"/>
    <property type="match status" value="1"/>
</dbReference>
<keyword evidence="1" id="KW-0732">Signal</keyword>
<dbReference type="AlphaFoldDB" id="A0A9P8Y873"/>
<dbReference type="InterPro" id="IPR053228">
    <property type="entry name" value="Stereospecific_Lipase"/>
</dbReference>
<evidence type="ECO:0000256" key="1">
    <source>
        <dbReference type="SAM" id="SignalP"/>
    </source>
</evidence>
<dbReference type="OrthoDB" id="4605274at2759"/>
<evidence type="ECO:0000313" key="2">
    <source>
        <dbReference type="EMBL" id="KAH7031463.1"/>
    </source>
</evidence>
<dbReference type="RefSeq" id="XP_046013143.1">
    <property type="nucleotide sequence ID" value="XM_046158758.1"/>
</dbReference>
<feature type="chain" id="PRO_5040167481" description="Lipase B" evidence="1">
    <location>
        <begin position="17"/>
        <end position="455"/>
    </location>
</feature>
<dbReference type="PANTHER" id="PTHR37574:SF1">
    <property type="entry name" value="LIPASE B"/>
    <property type="match status" value="1"/>
</dbReference>
<protein>
    <recommendedName>
        <fullName evidence="4">Lipase B</fullName>
    </recommendedName>
</protein>
<dbReference type="SUPFAM" id="SSF53474">
    <property type="entry name" value="alpha/beta-Hydrolases"/>
    <property type="match status" value="1"/>
</dbReference>
<keyword evidence="3" id="KW-1185">Reference proteome</keyword>
<feature type="signal peptide" evidence="1">
    <location>
        <begin position="1"/>
        <end position="16"/>
    </location>
</feature>
<dbReference type="Proteomes" id="UP000756346">
    <property type="component" value="Unassembled WGS sequence"/>
</dbReference>
<reference evidence="2" key="1">
    <citation type="journal article" date="2021" name="Nat. Commun.">
        <title>Genetic determinants of endophytism in the Arabidopsis root mycobiome.</title>
        <authorList>
            <person name="Mesny F."/>
            <person name="Miyauchi S."/>
            <person name="Thiergart T."/>
            <person name="Pickel B."/>
            <person name="Atanasova L."/>
            <person name="Karlsson M."/>
            <person name="Huettel B."/>
            <person name="Barry K.W."/>
            <person name="Haridas S."/>
            <person name="Chen C."/>
            <person name="Bauer D."/>
            <person name="Andreopoulos W."/>
            <person name="Pangilinan J."/>
            <person name="LaButti K."/>
            <person name="Riley R."/>
            <person name="Lipzen A."/>
            <person name="Clum A."/>
            <person name="Drula E."/>
            <person name="Henrissat B."/>
            <person name="Kohler A."/>
            <person name="Grigoriev I.V."/>
            <person name="Martin F.M."/>
            <person name="Hacquard S."/>
        </authorList>
    </citation>
    <scope>NUCLEOTIDE SEQUENCE</scope>
    <source>
        <strain evidence="2">MPI-CAGE-CH-0230</strain>
    </source>
</reference>
<name>A0A9P8Y873_9PEZI</name>
<dbReference type="EMBL" id="JAGTJQ010000005">
    <property type="protein sequence ID" value="KAH7031463.1"/>
    <property type="molecule type" value="Genomic_DNA"/>
</dbReference>
<organism evidence="2 3">
    <name type="scientific">Microdochium trichocladiopsis</name>
    <dbReference type="NCBI Taxonomy" id="1682393"/>
    <lineage>
        <taxon>Eukaryota</taxon>
        <taxon>Fungi</taxon>
        <taxon>Dikarya</taxon>
        <taxon>Ascomycota</taxon>
        <taxon>Pezizomycotina</taxon>
        <taxon>Sordariomycetes</taxon>
        <taxon>Xylariomycetidae</taxon>
        <taxon>Xylariales</taxon>
        <taxon>Microdochiaceae</taxon>
        <taxon>Microdochium</taxon>
    </lineage>
</organism>
<evidence type="ECO:0008006" key="4">
    <source>
        <dbReference type="Google" id="ProtNLM"/>
    </source>
</evidence>
<proteinExistence type="predicted"/>
<evidence type="ECO:0000313" key="3">
    <source>
        <dbReference type="Proteomes" id="UP000756346"/>
    </source>
</evidence>
<gene>
    <name evidence="2" type="ORF">B0I36DRAFT_363152</name>
</gene>
<comment type="caution">
    <text evidence="2">The sequence shown here is derived from an EMBL/GenBank/DDBJ whole genome shotgun (WGS) entry which is preliminary data.</text>
</comment>
<sequence>MRIAIVPALILGCTAAAAPGLVGGLLGGVTGGLVGGLTGQLKNTIGKIEQQLNDVGVTGSALLAQLGDIQPLSKPSSIQDVVTILTKIGGVKPATLLESTVQLVLSGLGPSNLATVMNQYSAGVNSENNINREPASPVYPAAAGDVPYSITEEKLRGAIYIPSTFTYGKKPPVILVPATGTKGGFTYYNNLGKLLPQQEYADPVWLNVPGWLLEEVPWNSEFVAYAINYISGITSRNVSVVALSQGNLNTQWALTYWPSTRALVSDYIAVSPDYHGSAIIEAMCPSLGLLSCTPSLSQQTYTSNFIQSFRQRSAAAFVPTTTIYTATDEIVQPQHGTGASGYLLQDSSRPAAGVVNVELQKVCPLDSPASLLSDHVSPLWGAALQALIKDALTHDGPADISRIPNWTGECSKLAADGLTLADVVGTTSIGPIAVASWLLYPKRVTTEPAVPAYAL</sequence>
<dbReference type="InterPro" id="IPR029058">
    <property type="entry name" value="AB_hydrolase_fold"/>
</dbReference>